<dbReference type="InterPro" id="IPR010935">
    <property type="entry name" value="SMC_hinge"/>
</dbReference>
<accession>A0A438CIQ3</accession>
<dbReference type="Gene3D" id="3.40.50.300">
    <property type="entry name" value="P-loop containing nucleotide triphosphate hydrolases"/>
    <property type="match status" value="1"/>
</dbReference>
<comment type="caution">
    <text evidence="4">The sequence shown here is derived from an EMBL/GenBank/DDBJ whole genome shotgun (WGS) entry which is preliminary data.</text>
</comment>
<feature type="domain" description="Reverse transcriptase" evidence="3">
    <location>
        <begin position="412"/>
        <end position="692"/>
    </location>
</feature>
<reference evidence="4 5" key="1">
    <citation type="journal article" date="2018" name="PLoS Genet.">
        <title>Population sequencing reveals clonal diversity and ancestral inbreeding in the grapevine cultivar Chardonnay.</title>
        <authorList>
            <person name="Roach M.J."/>
            <person name="Johnson D.L."/>
            <person name="Bohlmann J."/>
            <person name="van Vuuren H.J."/>
            <person name="Jones S.J."/>
            <person name="Pretorius I.S."/>
            <person name="Schmidt S.A."/>
            <person name="Borneman A.R."/>
        </authorList>
    </citation>
    <scope>NUCLEOTIDE SEQUENCE [LARGE SCALE GENOMIC DNA]</scope>
    <source>
        <strain evidence="5">cv. Chardonnay</strain>
        <tissue evidence="4">Leaf</tissue>
    </source>
</reference>
<dbReference type="Pfam" id="PF00078">
    <property type="entry name" value="RVT_1"/>
    <property type="match status" value="1"/>
</dbReference>
<keyword evidence="1 2" id="KW-0175">Coiled coil</keyword>
<name>A0A438CIQ3_VITVI</name>
<evidence type="ECO:0000259" key="3">
    <source>
        <dbReference type="PROSITE" id="PS50878"/>
    </source>
</evidence>
<dbReference type="GO" id="GO:0051321">
    <property type="term" value="P:meiotic cell cycle"/>
    <property type="evidence" value="ECO:0007669"/>
    <property type="project" value="UniProtKB-KW"/>
</dbReference>
<dbReference type="SUPFAM" id="SSF56219">
    <property type="entry name" value="DNase I-like"/>
    <property type="match status" value="1"/>
</dbReference>
<dbReference type="InterPro" id="IPR036277">
    <property type="entry name" value="SMC_hinge_sf"/>
</dbReference>
<evidence type="ECO:0000256" key="2">
    <source>
        <dbReference type="SAM" id="Coils"/>
    </source>
</evidence>
<dbReference type="Proteomes" id="UP000288805">
    <property type="component" value="Unassembled WGS sequence"/>
</dbReference>
<dbReference type="Gene3D" id="3.30.70.1620">
    <property type="match status" value="1"/>
</dbReference>
<feature type="coiled-coil region" evidence="2">
    <location>
        <begin position="1119"/>
        <end position="1163"/>
    </location>
</feature>
<evidence type="ECO:0000313" key="4">
    <source>
        <dbReference type="EMBL" id="RVW23045.1"/>
    </source>
</evidence>
<dbReference type="SUPFAM" id="SSF75553">
    <property type="entry name" value="Smc hinge domain"/>
    <property type="match status" value="1"/>
</dbReference>
<dbReference type="InterPro" id="IPR027417">
    <property type="entry name" value="P-loop_NTPase"/>
</dbReference>
<dbReference type="GO" id="GO:0005694">
    <property type="term" value="C:chromosome"/>
    <property type="evidence" value="ECO:0007669"/>
    <property type="project" value="InterPro"/>
</dbReference>
<dbReference type="EMBL" id="QGNW01002209">
    <property type="protein sequence ID" value="RVW23045.1"/>
    <property type="molecule type" value="Genomic_DNA"/>
</dbReference>
<evidence type="ECO:0000256" key="1">
    <source>
        <dbReference type="ARBA" id="ARBA00023054"/>
    </source>
</evidence>
<dbReference type="GO" id="GO:0005524">
    <property type="term" value="F:ATP binding"/>
    <property type="evidence" value="ECO:0007669"/>
    <property type="project" value="InterPro"/>
</dbReference>
<dbReference type="SMART" id="SM00968">
    <property type="entry name" value="SMC_hinge"/>
    <property type="match status" value="1"/>
</dbReference>
<dbReference type="InterPro" id="IPR036691">
    <property type="entry name" value="Endo/exonu/phosph_ase_sf"/>
</dbReference>
<dbReference type="SUPFAM" id="SSF52540">
    <property type="entry name" value="P-loop containing nucleoside triphosphate hydrolases"/>
    <property type="match status" value="1"/>
</dbReference>
<dbReference type="PROSITE" id="PS50878">
    <property type="entry name" value="RT_POL"/>
    <property type="match status" value="1"/>
</dbReference>
<gene>
    <name evidence="4" type="primary">SMC2-1_1</name>
    <name evidence="4" type="ORF">CK203_107717</name>
</gene>
<dbReference type="Pfam" id="PF02463">
    <property type="entry name" value="SMC_N"/>
    <property type="match status" value="1"/>
</dbReference>
<dbReference type="InterPro" id="IPR003395">
    <property type="entry name" value="RecF/RecN/SMC_N"/>
</dbReference>
<evidence type="ECO:0000313" key="5">
    <source>
        <dbReference type="Proteomes" id="UP000288805"/>
    </source>
</evidence>
<organism evidence="4 5">
    <name type="scientific">Vitis vinifera</name>
    <name type="common">Grape</name>
    <dbReference type="NCBI Taxonomy" id="29760"/>
    <lineage>
        <taxon>Eukaryota</taxon>
        <taxon>Viridiplantae</taxon>
        <taxon>Streptophyta</taxon>
        <taxon>Embryophyta</taxon>
        <taxon>Tracheophyta</taxon>
        <taxon>Spermatophyta</taxon>
        <taxon>Magnoliopsida</taxon>
        <taxon>eudicotyledons</taxon>
        <taxon>Gunneridae</taxon>
        <taxon>Pentapetalae</taxon>
        <taxon>rosids</taxon>
        <taxon>Vitales</taxon>
        <taxon>Vitaceae</taxon>
        <taxon>Viteae</taxon>
        <taxon>Vitis</taxon>
    </lineage>
</organism>
<dbReference type="SUPFAM" id="SSF56672">
    <property type="entry name" value="DNA/RNA polymerases"/>
    <property type="match status" value="1"/>
</dbReference>
<dbReference type="Pfam" id="PF06470">
    <property type="entry name" value="SMC_hinge"/>
    <property type="match status" value="1"/>
</dbReference>
<dbReference type="CDD" id="cd01650">
    <property type="entry name" value="RT_nLTR_like"/>
    <property type="match status" value="1"/>
</dbReference>
<dbReference type="PANTHER" id="PTHR43977">
    <property type="entry name" value="STRUCTURAL MAINTENANCE OF CHROMOSOMES PROTEIN 3"/>
    <property type="match status" value="1"/>
</dbReference>
<proteinExistence type="predicted"/>
<dbReference type="InterPro" id="IPR000477">
    <property type="entry name" value="RT_dom"/>
</dbReference>
<dbReference type="GO" id="GO:0051276">
    <property type="term" value="P:chromosome organization"/>
    <property type="evidence" value="ECO:0007669"/>
    <property type="project" value="InterPro"/>
</dbReference>
<sequence>MYIKDICLEGFKSYATRTVVPGFDPYFNAITGLNGSGSPTFLNPFALCWALPICSRSASNLQELVHKQGQAGITKATVSVVFDNSDRSRSPLGYQDCPDITAQRFFVVLKGTGRFLDWKIQDNGEWGDLGFYGVYGPFTRLEREWLWEEVGAIRGIWEGPWCLGGDFNITLAQGERNRQARITSAMRRFAEVVDDLGLVDLQLQGFSRVSQRRLPRPTSDHFPVLLEGGSWRRGPAPFRFENMWFKVEGFKDLIRSWWWGIEVRGSASFRLSTKLKELKQKLKVWNREEFGNLESNKEAAIQQVEYWDRVEDERSLSMEELTCDRNTGYFYRMTSAHKRVNHMDIIKINGLRLTEECEIREGVANAFKQQFSESSGWKADIGSLSFNQISVQEAEMLEAPSLREEILEMLKEFHDQNTFLKSINNTFLVLIPKKGGAEDLGDFRSISLWGGLYKLLTKVLANRLKKVIDKVVSHDQNAFVTGRRILDASLIANEVIDNWNKKGDKGVICKLDIEKAHDSINWQFLLKVMEKMGFDAKWLRWMWWCISTAKFSVMVNGTPTGFFSSSKGLRQGDPLSPYLFFMGMEVLSVLIRRAMEGGFISGCKIQRDRGRAVHIAHLLFADDTIVFCEAKKEYLTNLSWILFWFEAASGLRINLAKSEIIPVGEVQRIEELAVELGCRVGQLPTVYLGLPLGVPNKAAYGWDGVEEKMRRRLALWKSQYILKGGRITLIKSSMVSMPVYQMSLFRMPISVARRLEKLKRDFFWGGGGHMERKAHLVKWDVVCGDKENGGLGIRKFTIMNKALLGKWTWRFASDKEALWKQVLVAKYGQEDYGWRTKKVVGACGVGVWKEILKEAGWCWDKMVFNVGKGNKIRFWTNVWGGGVEGDLKGSWMVLGQNGVQCGERFPHHYILEANRNAKVEDLWDQNVGEGGWNLCFIRDFNDWEVELVVARVLWDLVLGLVGIKWVFPNTVNEIVVGGRNKYLINGHLAQPRCITKVLNMKPPEILSILEEAAGTRMYDTKKEAALKTLEKKQSKVDEIDKLLDQEILPALEKLRKERMQCMLWANGNAELDRHKRLCIAYECVQAEKIRDSAVYGVNKEVKVLSENVDALSRELVKQASVLKNQEDTLRSEKENAEKIVRGIEDLEQSVEETASAVKRNELNVRRKDVENIKMALKSLTYKEGQMEASQKECAPELDVVQKLKDETRILSAQLRNVQFTYRDPVKNFDRSGVKGVVAGGKLFNVVVDTENTGKLLLQNGDLRRRVMIILLNKIQSHTVPLRVQNAASRLVGKENTELALSLVGYDEELKSAMEYVFGSTFVCKSIDAAKEILVFYSISGKKISWNLHQSTKFVIFLLHCTE</sequence>
<dbReference type="InterPro" id="IPR043502">
    <property type="entry name" value="DNA/RNA_pol_sf"/>
</dbReference>
<protein>
    <submittedName>
        <fullName evidence="4">Structural maintenance of chromosomes protein 2-1</fullName>
    </submittedName>
</protein>